<name>A0A6C0DDJ7_9ZZZZ</name>
<sequence length="54" mass="6435">MKLTKGKLMKLYDKKKQTMKKYKTTPQKQTEKNKSIKNKKAVNLHNTTLKRLEV</sequence>
<accession>A0A6C0DDJ7</accession>
<proteinExistence type="predicted"/>
<evidence type="ECO:0000256" key="1">
    <source>
        <dbReference type="SAM" id="MobiDB-lite"/>
    </source>
</evidence>
<dbReference type="EMBL" id="MN739599">
    <property type="protein sequence ID" value="QHT14998.1"/>
    <property type="molecule type" value="Genomic_DNA"/>
</dbReference>
<feature type="region of interest" description="Disordered" evidence="1">
    <location>
        <begin position="16"/>
        <end position="37"/>
    </location>
</feature>
<protein>
    <submittedName>
        <fullName evidence="2">Uncharacterized protein</fullName>
    </submittedName>
</protein>
<reference evidence="2" key="1">
    <citation type="journal article" date="2020" name="Nature">
        <title>Giant virus diversity and host interactions through global metagenomics.</title>
        <authorList>
            <person name="Schulz F."/>
            <person name="Roux S."/>
            <person name="Paez-Espino D."/>
            <person name="Jungbluth S."/>
            <person name="Walsh D.A."/>
            <person name="Denef V.J."/>
            <person name="McMahon K.D."/>
            <person name="Konstantinidis K.T."/>
            <person name="Eloe-Fadrosh E.A."/>
            <person name="Kyrpides N.C."/>
            <person name="Woyke T."/>
        </authorList>
    </citation>
    <scope>NUCLEOTIDE SEQUENCE</scope>
    <source>
        <strain evidence="2">GVMAG-M-3300023174-144</strain>
    </source>
</reference>
<dbReference type="AlphaFoldDB" id="A0A6C0DDJ7"/>
<organism evidence="2">
    <name type="scientific">viral metagenome</name>
    <dbReference type="NCBI Taxonomy" id="1070528"/>
    <lineage>
        <taxon>unclassified sequences</taxon>
        <taxon>metagenomes</taxon>
        <taxon>organismal metagenomes</taxon>
    </lineage>
</organism>
<evidence type="ECO:0000313" key="2">
    <source>
        <dbReference type="EMBL" id="QHT14998.1"/>
    </source>
</evidence>